<evidence type="ECO:0000313" key="2">
    <source>
        <dbReference type="EMBL" id="KAJ6218013.1"/>
    </source>
</evidence>
<feature type="non-terminal residue" evidence="2">
    <location>
        <position position="1"/>
    </location>
</feature>
<reference evidence="2" key="1">
    <citation type="submission" date="2022-12" db="EMBL/GenBank/DDBJ databases">
        <title>Genome assemblies of Blomia tropicalis.</title>
        <authorList>
            <person name="Cui Y."/>
        </authorList>
    </citation>
    <scope>NUCLEOTIDE SEQUENCE</scope>
    <source>
        <tissue evidence="2">Adult mites</tissue>
    </source>
</reference>
<keyword evidence="1" id="KW-0472">Membrane</keyword>
<dbReference type="AlphaFoldDB" id="A0A9Q0M0W3"/>
<protein>
    <submittedName>
        <fullName evidence="2">Uncharacterized protein</fullName>
    </submittedName>
</protein>
<keyword evidence="3" id="KW-1185">Reference proteome</keyword>
<organism evidence="2 3">
    <name type="scientific">Blomia tropicalis</name>
    <name type="common">Mite</name>
    <dbReference type="NCBI Taxonomy" id="40697"/>
    <lineage>
        <taxon>Eukaryota</taxon>
        <taxon>Metazoa</taxon>
        <taxon>Ecdysozoa</taxon>
        <taxon>Arthropoda</taxon>
        <taxon>Chelicerata</taxon>
        <taxon>Arachnida</taxon>
        <taxon>Acari</taxon>
        <taxon>Acariformes</taxon>
        <taxon>Sarcoptiformes</taxon>
        <taxon>Astigmata</taxon>
        <taxon>Glycyphagoidea</taxon>
        <taxon>Echimyopodidae</taxon>
        <taxon>Blomia</taxon>
    </lineage>
</organism>
<feature type="non-terminal residue" evidence="2">
    <location>
        <position position="61"/>
    </location>
</feature>
<name>A0A9Q0M0W3_BLOTA</name>
<dbReference type="EMBL" id="JAPWDV010000003">
    <property type="protein sequence ID" value="KAJ6218013.1"/>
    <property type="molecule type" value="Genomic_DNA"/>
</dbReference>
<keyword evidence="1" id="KW-1133">Transmembrane helix</keyword>
<evidence type="ECO:0000313" key="3">
    <source>
        <dbReference type="Proteomes" id="UP001142055"/>
    </source>
</evidence>
<gene>
    <name evidence="2" type="ORF">RDWZM_009170</name>
</gene>
<evidence type="ECO:0000256" key="1">
    <source>
        <dbReference type="SAM" id="Phobius"/>
    </source>
</evidence>
<sequence length="61" mass="6991">VLPVHVQVWKQVLTNNCIIIIIINISFHINPSRRKACELHNRGVLRRPIAKAIHSQPFSSN</sequence>
<feature type="transmembrane region" description="Helical" evidence="1">
    <location>
        <begin position="12"/>
        <end position="29"/>
    </location>
</feature>
<keyword evidence="1" id="KW-0812">Transmembrane</keyword>
<accession>A0A9Q0M0W3</accession>
<proteinExistence type="predicted"/>
<comment type="caution">
    <text evidence="2">The sequence shown here is derived from an EMBL/GenBank/DDBJ whole genome shotgun (WGS) entry which is preliminary data.</text>
</comment>
<dbReference type="Proteomes" id="UP001142055">
    <property type="component" value="Chromosome 3"/>
</dbReference>